<keyword evidence="2" id="KW-1185">Reference proteome</keyword>
<dbReference type="Proteomes" id="UP001633002">
    <property type="component" value="Unassembled WGS sequence"/>
</dbReference>
<reference evidence="1 2" key="1">
    <citation type="submission" date="2024-09" db="EMBL/GenBank/DDBJ databases">
        <title>Chromosome-scale assembly of Riccia sorocarpa.</title>
        <authorList>
            <person name="Paukszto L."/>
        </authorList>
    </citation>
    <scope>NUCLEOTIDE SEQUENCE [LARGE SCALE GENOMIC DNA]</scope>
    <source>
        <strain evidence="1">LP-2024</strain>
        <tissue evidence="1">Aerial parts of the thallus</tissue>
    </source>
</reference>
<evidence type="ECO:0000313" key="1">
    <source>
        <dbReference type="EMBL" id="KAL3687001.1"/>
    </source>
</evidence>
<proteinExistence type="predicted"/>
<evidence type="ECO:0000313" key="2">
    <source>
        <dbReference type="Proteomes" id="UP001633002"/>
    </source>
</evidence>
<sequence>MQPLKPRLLLYKDLDDKRMTPGVDCSWQKPGSTSLGQGARLSVGQSCMVQFTVMANDRPSVPPVKLDWKGEGDEYWDVSGGELHEAVTVYPHELRQQFPLFAAAASAVAKEEQWQTVFDDDLQLLGCAAYALAYSKPRMQRFHVYRAIARSLGYSDPTQLPELLKNAVKKQWPEPTGEYVGYIP</sequence>
<organism evidence="1 2">
    <name type="scientific">Riccia sorocarpa</name>
    <dbReference type="NCBI Taxonomy" id="122646"/>
    <lineage>
        <taxon>Eukaryota</taxon>
        <taxon>Viridiplantae</taxon>
        <taxon>Streptophyta</taxon>
        <taxon>Embryophyta</taxon>
        <taxon>Marchantiophyta</taxon>
        <taxon>Marchantiopsida</taxon>
        <taxon>Marchantiidae</taxon>
        <taxon>Marchantiales</taxon>
        <taxon>Ricciaceae</taxon>
        <taxon>Riccia</taxon>
    </lineage>
</organism>
<gene>
    <name evidence="1" type="ORF">R1sor_013310</name>
</gene>
<name>A0ABD3H870_9MARC</name>
<protein>
    <submittedName>
        <fullName evidence="1">Uncharacterized protein</fullName>
    </submittedName>
</protein>
<dbReference type="AlphaFoldDB" id="A0ABD3H870"/>
<comment type="caution">
    <text evidence="1">The sequence shown here is derived from an EMBL/GenBank/DDBJ whole genome shotgun (WGS) entry which is preliminary data.</text>
</comment>
<dbReference type="EMBL" id="JBJQOH010000004">
    <property type="protein sequence ID" value="KAL3687001.1"/>
    <property type="molecule type" value="Genomic_DNA"/>
</dbReference>
<accession>A0ABD3H870</accession>